<keyword evidence="5" id="KW-0539">Nucleus</keyword>
<dbReference type="Gene3D" id="1.20.5.1500">
    <property type="match status" value="1"/>
</dbReference>
<proteinExistence type="inferred from homology"/>
<keyword evidence="4" id="KW-0804">Transcription</keyword>
<sequence>MSLDSASLWPTGGEAEEDWVCERPRLYTTVIMPVVKRVRDHEGEERESENEEGDQESDSERSSLEESISSDGTESDDSSELDEEECDRRRGEYLTDLNDLERQFSLLREQLYRERVTQVEAKLEEVRVGVAPEYLIPLEELQDAMRVRLEVAYVLRQFRLQNINNKHEAELMASQQNFENEKVMLWDSIESELEDKIRRLEEDRNNVDVTSQVWAEQNLHRKKRRHRQGSNSSTDRRRKKPTTVAGPYIVYMLREPDIVDDWTTIKKALTASKRKNKFGKITSPRHYSEAFSL</sequence>
<evidence type="ECO:0000256" key="1">
    <source>
        <dbReference type="ARBA" id="ARBA00004123"/>
    </source>
</evidence>
<reference evidence="8" key="1">
    <citation type="submission" date="2023-10" db="EMBL/GenBank/DDBJ databases">
        <title>Genome assemblies of two species of porcelain crab, Petrolisthes cinctipes and Petrolisthes manimaculis (Anomura: Porcellanidae).</title>
        <authorList>
            <person name="Angst P."/>
        </authorList>
    </citation>
    <scope>NUCLEOTIDE SEQUENCE</scope>
    <source>
        <strain evidence="8">PB745_01</strain>
        <tissue evidence="8">Gill</tissue>
    </source>
</reference>
<evidence type="ECO:0008006" key="10">
    <source>
        <dbReference type="Google" id="ProtNLM"/>
    </source>
</evidence>
<keyword evidence="2" id="KW-0678">Repressor</keyword>
<dbReference type="GO" id="GO:0010468">
    <property type="term" value="P:regulation of gene expression"/>
    <property type="evidence" value="ECO:0007669"/>
    <property type="project" value="UniProtKB-ARBA"/>
</dbReference>
<comment type="caution">
    <text evidence="8">The sequence shown here is derived from an EMBL/GenBank/DDBJ whole genome shotgun (WGS) entry which is preliminary data.</text>
</comment>
<evidence type="ECO:0000256" key="7">
    <source>
        <dbReference type="SAM" id="MobiDB-lite"/>
    </source>
</evidence>
<evidence type="ECO:0000256" key="6">
    <source>
        <dbReference type="ARBA" id="ARBA00038256"/>
    </source>
</evidence>
<name>A0AAE1K254_PETCI</name>
<dbReference type="FunFam" id="1.20.5.1500:FF:000002">
    <property type="entry name" value="breast cancer metastasis-suppressor 1-like protein-A"/>
    <property type="match status" value="1"/>
</dbReference>
<evidence type="ECO:0000256" key="3">
    <source>
        <dbReference type="ARBA" id="ARBA00023015"/>
    </source>
</evidence>
<evidence type="ECO:0000313" key="9">
    <source>
        <dbReference type="Proteomes" id="UP001286313"/>
    </source>
</evidence>
<dbReference type="AlphaFoldDB" id="A0AAE1K254"/>
<dbReference type="Pfam" id="PF08598">
    <property type="entry name" value="Sds3"/>
    <property type="match status" value="1"/>
</dbReference>
<dbReference type="PANTHER" id="PTHR21964">
    <property type="entry name" value="BREAST CANCER METASTASIS-SUPPRESSOR 1"/>
    <property type="match status" value="1"/>
</dbReference>
<dbReference type="InterPro" id="IPR013907">
    <property type="entry name" value="Sds3"/>
</dbReference>
<comment type="similarity">
    <text evidence="6">Belongs to the BRMS1 family.</text>
</comment>
<keyword evidence="9" id="KW-1185">Reference proteome</keyword>
<evidence type="ECO:0000256" key="4">
    <source>
        <dbReference type="ARBA" id="ARBA00023163"/>
    </source>
</evidence>
<feature type="compositionally biased region" description="Acidic residues" evidence="7">
    <location>
        <begin position="73"/>
        <end position="85"/>
    </location>
</feature>
<accession>A0AAE1K254</accession>
<feature type="compositionally biased region" description="Acidic residues" evidence="7">
    <location>
        <begin position="45"/>
        <end position="57"/>
    </location>
</feature>
<dbReference type="SMART" id="SM01401">
    <property type="entry name" value="Sds3"/>
    <property type="match status" value="1"/>
</dbReference>
<feature type="region of interest" description="Disordered" evidence="7">
    <location>
        <begin position="218"/>
        <end position="241"/>
    </location>
</feature>
<dbReference type="EMBL" id="JAWQEG010004640">
    <property type="protein sequence ID" value="KAK3860740.1"/>
    <property type="molecule type" value="Genomic_DNA"/>
</dbReference>
<dbReference type="GO" id="GO:0005654">
    <property type="term" value="C:nucleoplasm"/>
    <property type="evidence" value="ECO:0007669"/>
    <property type="project" value="UniProtKB-ARBA"/>
</dbReference>
<comment type="subcellular location">
    <subcellularLocation>
        <location evidence="1">Nucleus</location>
    </subcellularLocation>
</comment>
<dbReference type="Proteomes" id="UP001286313">
    <property type="component" value="Unassembled WGS sequence"/>
</dbReference>
<gene>
    <name evidence="8" type="ORF">Pcinc_033225</name>
</gene>
<evidence type="ECO:0000256" key="2">
    <source>
        <dbReference type="ARBA" id="ARBA00022491"/>
    </source>
</evidence>
<evidence type="ECO:0000313" key="8">
    <source>
        <dbReference type="EMBL" id="KAK3860740.1"/>
    </source>
</evidence>
<keyword evidence="3" id="KW-0805">Transcription regulation</keyword>
<organism evidence="8 9">
    <name type="scientific">Petrolisthes cinctipes</name>
    <name type="common">Flat porcelain crab</name>
    <dbReference type="NCBI Taxonomy" id="88211"/>
    <lineage>
        <taxon>Eukaryota</taxon>
        <taxon>Metazoa</taxon>
        <taxon>Ecdysozoa</taxon>
        <taxon>Arthropoda</taxon>
        <taxon>Crustacea</taxon>
        <taxon>Multicrustacea</taxon>
        <taxon>Malacostraca</taxon>
        <taxon>Eumalacostraca</taxon>
        <taxon>Eucarida</taxon>
        <taxon>Decapoda</taxon>
        <taxon>Pleocyemata</taxon>
        <taxon>Anomura</taxon>
        <taxon>Galatheoidea</taxon>
        <taxon>Porcellanidae</taxon>
        <taxon>Petrolisthes</taxon>
    </lineage>
</organism>
<evidence type="ECO:0000256" key="5">
    <source>
        <dbReference type="ARBA" id="ARBA00023242"/>
    </source>
</evidence>
<protein>
    <recommendedName>
        <fullName evidence="10">Breast cancer metastasis-suppressor 1-like protein</fullName>
    </recommendedName>
</protein>
<feature type="region of interest" description="Disordered" evidence="7">
    <location>
        <begin position="32"/>
        <end position="90"/>
    </location>
</feature>